<feature type="chain" id="PRO_5045600591" description="Curli production assembly/transport component CsgE" evidence="4">
    <location>
        <begin position="21"/>
        <end position="131"/>
    </location>
</feature>
<evidence type="ECO:0000313" key="6">
    <source>
        <dbReference type="Proteomes" id="UP001195963"/>
    </source>
</evidence>
<sequence length="131" mass="14840">MKKWIYLLPFLFTFSTAAVAVEDDIEISGLVIDRTLTRFGKDFGFYYSGYWRDLTFTQGFNVTLYETVFPQAGTQLTLEVNGKAIYRTHFGRRANPIKERAEQAILLTIDHIAQIKANAVTGELASAEDGY</sequence>
<accession>A0ABS7E0S0</accession>
<dbReference type="EMBL" id="JAHZST010000003">
    <property type="protein sequence ID" value="MBW8183239.1"/>
    <property type="molecule type" value="Genomic_DNA"/>
</dbReference>
<keyword evidence="3 4" id="KW-0732">Signal</keyword>
<keyword evidence="6" id="KW-1185">Reference proteome</keyword>
<evidence type="ECO:0000256" key="2">
    <source>
        <dbReference type="ARBA" id="ARBA00014024"/>
    </source>
</evidence>
<dbReference type="Pfam" id="PF10627">
    <property type="entry name" value="CsgE"/>
    <property type="match status" value="1"/>
</dbReference>
<evidence type="ECO:0000313" key="5">
    <source>
        <dbReference type="EMBL" id="MBW8183239.1"/>
    </source>
</evidence>
<protein>
    <recommendedName>
        <fullName evidence="2">Curli production assembly/transport component CsgE</fullName>
    </recommendedName>
</protein>
<dbReference type="InterPro" id="IPR018900">
    <property type="entry name" value="Curli_CsgE"/>
</dbReference>
<comment type="function">
    <text evidence="1">May be involved in the biogenesis of curli organelles.</text>
</comment>
<dbReference type="Proteomes" id="UP001195963">
    <property type="component" value="Unassembled WGS sequence"/>
</dbReference>
<dbReference type="RefSeq" id="WP_220108864.1">
    <property type="nucleotide sequence ID" value="NZ_JAHZST010000003.1"/>
</dbReference>
<proteinExistence type="predicted"/>
<comment type="caution">
    <text evidence="5">The sequence shown here is derived from an EMBL/GenBank/DDBJ whole genome shotgun (WGS) entry which is preliminary data.</text>
</comment>
<name>A0ABS7E0S0_9GAMM</name>
<organism evidence="5 6">
    <name type="scientific">Shewanella nanhaiensis</name>
    <dbReference type="NCBI Taxonomy" id="2864872"/>
    <lineage>
        <taxon>Bacteria</taxon>
        <taxon>Pseudomonadati</taxon>
        <taxon>Pseudomonadota</taxon>
        <taxon>Gammaproteobacteria</taxon>
        <taxon>Alteromonadales</taxon>
        <taxon>Shewanellaceae</taxon>
        <taxon>Shewanella</taxon>
    </lineage>
</organism>
<evidence type="ECO:0000256" key="1">
    <source>
        <dbReference type="ARBA" id="ARBA00003989"/>
    </source>
</evidence>
<evidence type="ECO:0000256" key="3">
    <source>
        <dbReference type="ARBA" id="ARBA00022729"/>
    </source>
</evidence>
<feature type="signal peptide" evidence="4">
    <location>
        <begin position="1"/>
        <end position="20"/>
    </location>
</feature>
<reference evidence="5 6" key="1">
    <citation type="submission" date="2021-07" db="EMBL/GenBank/DDBJ databases">
        <title>Shewanella sp. nov, isolated from SCS.</title>
        <authorList>
            <person name="Cao W.R."/>
        </authorList>
    </citation>
    <scope>NUCLEOTIDE SEQUENCE [LARGE SCALE GENOMIC DNA]</scope>
    <source>
        <strain evidence="5 6">NR704-98</strain>
    </source>
</reference>
<evidence type="ECO:0000256" key="4">
    <source>
        <dbReference type="SAM" id="SignalP"/>
    </source>
</evidence>
<gene>
    <name evidence="5" type="ORF">K0625_06135</name>
</gene>